<dbReference type="RefSeq" id="WP_093324447.1">
    <property type="nucleotide sequence ID" value="NZ_FOAF01000002.1"/>
</dbReference>
<name>A0A1H7PZX3_OLID1</name>
<gene>
    <name evidence="3" type="ORF">SAMN05661044_02407</name>
</gene>
<dbReference type="PANTHER" id="PTHR45947:SF3">
    <property type="entry name" value="SULFOQUINOVOSYL TRANSFERASE SQD2"/>
    <property type="match status" value="1"/>
</dbReference>
<evidence type="ECO:0000259" key="1">
    <source>
        <dbReference type="Pfam" id="PF00534"/>
    </source>
</evidence>
<accession>A0A1H7PZX3</accession>
<dbReference type="GO" id="GO:0016757">
    <property type="term" value="F:glycosyltransferase activity"/>
    <property type="evidence" value="ECO:0007669"/>
    <property type="project" value="InterPro"/>
</dbReference>
<dbReference type="SUPFAM" id="SSF53756">
    <property type="entry name" value="UDP-Glycosyltransferase/glycogen phosphorylase"/>
    <property type="match status" value="1"/>
</dbReference>
<feature type="domain" description="Glycosyltransferase subfamily 4-like N-terminal" evidence="2">
    <location>
        <begin position="45"/>
        <end position="151"/>
    </location>
</feature>
<dbReference type="Gene3D" id="3.40.50.2000">
    <property type="entry name" value="Glycogen Phosphorylase B"/>
    <property type="match status" value="2"/>
</dbReference>
<dbReference type="Pfam" id="PF00534">
    <property type="entry name" value="Glycos_transf_1"/>
    <property type="match status" value="1"/>
</dbReference>
<dbReference type="STRING" id="407022.SAMN05661044_02407"/>
<dbReference type="OrthoDB" id="9792322at2"/>
<evidence type="ECO:0000313" key="3">
    <source>
        <dbReference type="EMBL" id="SEL40994.1"/>
    </source>
</evidence>
<keyword evidence="4" id="KW-1185">Reference proteome</keyword>
<keyword evidence="3" id="KW-0808">Transferase</keyword>
<dbReference type="CDD" id="cd03801">
    <property type="entry name" value="GT4_PimA-like"/>
    <property type="match status" value="1"/>
</dbReference>
<evidence type="ECO:0000259" key="2">
    <source>
        <dbReference type="Pfam" id="PF13439"/>
    </source>
</evidence>
<evidence type="ECO:0000313" key="4">
    <source>
        <dbReference type="Proteomes" id="UP000199421"/>
    </source>
</evidence>
<dbReference type="EMBL" id="FOAF01000002">
    <property type="protein sequence ID" value="SEL40994.1"/>
    <property type="molecule type" value="Genomic_DNA"/>
</dbReference>
<dbReference type="Proteomes" id="UP000199421">
    <property type="component" value="Unassembled WGS sequence"/>
</dbReference>
<organism evidence="3 4">
    <name type="scientific">Olivibacter domesticus</name>
    <name type="common">Pseudosphingobacterium domesticum</name>
    <dbReference type="NCBI Taxonomy" id="407022"/>
    <lineage>
        <taxon>Bacteria</taxon>
        <taxon>Pseudomonadati</taxon>
        <taxon>Bacteroidota</taxon>
        <taxon>Sphingobacteriia</taxon>
        <taxon>Sphingobacteriales</taxon>
        <taxon>Sphingobacteriaceae</taxon>
        <taxon>Olivibacter</taxon>
    </lineage>
</organism>
<sequence>MEILFVSHKHPPTTGGMEKQSFELVNGMKQLCQVRELIYKGVGTKIKFFLTLNSQIKDMLTNHPQITIMHFNDALIASFYLLFCHKHVVKHAVTLHGLDVVFPSWVFRKFIIKRLNNFDLIFAVSQATAQAAVNLGLNHAKMHVIPNGVDENINQFKFSPNFYDDFQQKYHLDIRDKQLLVAMGRPVKRKGFSWFVEQVMPKLQHDFLILFIGPFHWKKTKIENILRFFPSPLRNKMELFLGAPSDEPKLRLLLNQPTIRKRAKHLGRLPFDDVLNILHHAKAFIMPNIEVPGDMEGFGLVCLEASLCGTLVYASDVGGIPDAVKNESNGYLITSQNANEWAEKLNNLMQMQNSDIKDITINFSEYTIQHYSWKKMVKRYYDKLNSLVTKHS</sequence>
<dbReference type="Pfam" id="PF13439">
    <property type="entry name" value="Glyco_transf_4"/>
    <property type="match status" value="1"/>
</dbReference>
<dbReference type="InterPro" id="IPR001296">
    <property type="entry name" value="Glyco_trans_1"/>
</dbReference>
<dbReference type="PANTHER" id="PTHR45947">
    <property type="entry name" value="SULFOQUINOVOSYL TRANSFERASE SQD2"/>
    <property type="match status" value="1"/>
</dbReference>
<reference evidence="4" key="1">
    <citation type="submission" date="2016-10" db="EMBL/GenBank/DDBJ databases">
        <authorList>
            <person name="Varghese N."/>
            <person name="Submissions S."/>
        </authorList>
    </citation>
    <scope>NUCLEOTIDE SEQUENCE [LARGE SCALE GENOMIC DNA]</scope>
    <source>
        <strain evidence="4">DSM 18733</strain>
    </source>
</reference>
<protein>
    <submittedName>
        <fullName evidence="3">Glycosyltransferase involved in cell wall bisynthesis</fullName>
    </submittedName>
</protein>
<feature type="domain" description="Glycosyl transferase family 1" evidence="1">
    <location>
        <begin position="204"/>
        <end position="353"/>
    </location>
</feature>
<proteinExistence type="predicted"/>
<dbReference type="InterPro" id="IPR028098">
    <property type="entry name" value="Glyco_trans_4-like_N"/>
</dbReference>
<dbReference type="AlphaFoldDB" id="A0A1H7PZX3"/>
<dbReference type="InterPro" id="IPR050194">
    <property type="entry name" value="Glycosyltransferase_grp1"/>
</dbReference>